<dbReference type="EMBL" id="MU274901">
    <property type="protein sequence ID" value="KAI0093623.1"/>
    <property type="molecule type" value="Genomic_DNA"/>
</dbReference>
<protein>
    <submittedName>
        <fullName evidence="1">FAD/NAD(P)-binding domain-containing protein</fullName>
    </submittedName>
</protein>
<name>A0ACB8UH95_9APHY</name>
<sequence>MLASRAASLLKAKAPLASSSRWASTSATKDKYKIIVIGAGTAGLNVACQIRDRFWWGGKALGKDDIAIVDAADFHYYQPGWTLVGSGLLNKSETQRPLKELLPRKVVHIAENVHSFQPEQSTITTTGGRTVAYEHLVVAPGLQINWDAIDGLSKALVNPSSGVSSIYSYATCDKVWTDIEALRHGTAIFTQPAGIIKCAGAPQKIMWMAWDRYRRTNRLDHINIDFYTGTPAMFGVKKYSDALEKLRIERGVGGYFQHNLVAVDPDNRKATFKKADNTEVKVDYTLLHVVPPQGPLKVVKESALADEAGWVAVDPATLRSTKFDNVWSLGDACSSPASKTAAAITAQTPVLTENLFQVADKGVLGTAEYDGYASCPLLTGYDQLMLCEFKYGGIPKETFAPWPLVGGDQSTPKRLFFHLKKDFFPAVYWNFMVNGKWYGAKGLIPPSFDAPKIKSS</sequence>
<keyword evidence="2" id="KW-1185">Reference proteome</keyword>
<evidence type="ECO:0000313" key="1">
    <source>
        <dbReference type="EMBL" id="KAI0093623.1"/>
    </source>
</evidence>
<dbReference type="Proteomes" id="UP001055072">
    <property type="component" value="Unassembled WGS sequence"/>
</dbReference>
<proteinExistence type="predicted"/>
<evidence type="ECO:0000313" key="2">
    <source>
        <dbReference type="Proteomes" id="UP001055072"/>
    </source>
</evidence>
<organism evidence="1 2">
    <name type="scientific">Irpex rosettiformis</name>
    <dbReference type="NCBI Taxonomy" id="378272"/>
    <lineage>
        <taxon>Eukaryota</taxon>
        <taxon>Fungi</taxon>
        <taxon>Dikarya</taxon>
        <taxon>Basidiomycota</taxon>
        <taxon>Agaricomycotina</taxon>
        <taxon>Agaricomycetes</taxon>
        <taxon>Polyporales</taxon>
        <taxon>Irpicaceae</taxon>
        <taxon>Irpex</taxon>
    </lineage>
</organism>
<gene>
    <name evidence="1" type="ORF">BDY19DRAFT_917990</name>
</gene>
<comment type="caution">
    <text evidence="1">The sequence shown here is derived from an EMBL/GenBank/DDBJ whole genome shotgun (WGS) entry which is preliminary data.</text>
</comment>
<reference evidence="1" key="1">
    <citation type="journal article" date="2021" name="Environ. Microbiol.">
        <title>Gene family expansions and transcriptome signatures uncover fungal adaptations to wood decay.</title>
        <authorList>
            <person name="Hage H."/>
            <person name="Miyauchi S."/>
            <person name="Viragh M."/>
            <person name="Drula E."/>
            <person name="Min B."/>
            <person name="Chaduli D."/>
            <person name="Navarro D."/>
            <person name="Favel A."/>
            <person name="Norest M."/>
            <person name="Lesage-Meessen L."/>
            <person name="Balint B."/>
            <person name="Merenyi Z."/>
            <person name="de Eugenio L."/>
            <person name="Morin E."/>
            <person name="Martinez A.T."/>
            <person name="Baldrian P."/>
            <person name="Stursova M."/>
            <person name="Martinez M.J."/>
            <person name="Novotny C."/>
            <person name="Magnuson J.K."/>
            <person name="Spatafora J.W."/>
            <person name="Maurice S."/>
            <person name="Pangilinan J."/>
            <person name="Andreopoulos W."/>
            <person name="LaButti K."/>
            <person name="Hundley H."/>
            <person name="Na H."/>
            <person name="Kuo A."/>
            <person name="Barry K."/>
            <person name="Lipzen A."/>
            <person name="Henrissat B."/>
            <person name="Riley R."/>
            <person name="Ahrendt S."/>
            <person name="Nagy L.G."/>
            <person name="Grigoriev I.V."/>
            <person name="Martin F."/>
            <person name="Rosso M.N."/>
        </authorList>
    </citation>
    <scope>NUCLEOTIDE SEQUENCE</scope>
    <source>
        <strain evidence="1">CBS 384.51</strain>
    </source>
</reference>
<accession>A0ACB8UH95</accession>